<evidence type="ECO:0000259" key="3">
    <source>
        <dbReference type="Pfam" id="PF00501"/>
    </source>
</evidence>
<protein>
    <recommendedName>
        <fullName evidence="3">AMP-dependent synthetase/ligase domain-containing protein</fullName>
    </recommendedName>
</protein>
<dbReference type="OrthoDB" id="691476at2759"/>
<dbReference type="Gene3D" id="3.40.50.12780">
    <property type="entry name" value="N-terminal domain of ligase-like"/>
    <property type="match status" value="1"/>
</dbReference>
<dbReference type="Pfam" id="PF00501">
    <property type="entry name" value="AMP-binding"/>
    <property type="match status" value="1"/>
</dbReference>
<dbReference type="AlphaFoldDB" id="A0A8T3A183"/>
<dbReference type="SUPFAM" id="SSF56801">
    <property type="entry name" value="Acetyl-CoA synthetase-like"/>
    <property type="match status" value="1"/>
</dbReference>
<dbReference type="InterPro" id="IPR042099">
    <property type="entry name" value="ANL_N_sf"/>
</dbReference>
<dbReference type="SMR" id="A0A8T3A183"/>
<organism evidence="4 5">
    <name type="scientific">Dendrobium nobile</name>
    <name type="common">Orchid</name>
    <dbReference type="NCBI Taxonomy" id="94219"/>
    <lineage>
        <taxon>Eukaryota</taxon>
        <taxon>Viridiplantae</taxon>
        <taxon>Streptophyta</taxon>
        <taxon>Embryophyta</taxon>
        <taxon>Tracheophyta</taxon>
        <taxon>Spermatophyta</taxon>
        <taxon>Magnoliopsida</taxon>
        <taxon>Liliopsida</taxon>
        <taxon>Asparagales</taxon>
        <taxon>Orchidaceae</taxon>
        <taxon>Epidendroideae</taxon>
        <taxon>Malaxideae</taxon>
        <taxon>Dendrobiinae</taxon>
        <taxon>Dendrobium</taxon>
    </lineage>
</organism>
<reference evidence="4" key="1">
    <citation type="journal article" date="2022" name="Front. Genet.">
        <title>Chromosome-Scale Assembly of the Dendrobium nobile Genome Provides Insights Into the Molecular Mechanism of the Biosynthesis of the Medicinal Active Ingredient of Dendrobium.</title>
        <authorList>
            <person name="Xu Q."/>
            <person name="Niu S.-C."/>
            <person name="Li K.-L."/>
            <person name="Zheng P.-J."/>
            <person name="Zhang X.-J."/>
            <person name="Jia Y."/>
            <person name="Liu Y."/>
            <person name="Niu Y.-X."/>
            <person name="Yu L.-H."/>
            <person name="Chen D.-F."/>
            <person name="Zhang G.-Q."/>
        </authorList>
    </citation>
    <scope>NUCLEOTIDE SEQUENCE</scope>
    <source>
        <tissue evidence="4">Leaf</tissue>
    </source>
</reference>
<dbReference type="EMBL" id="JAGYWB010000027">
    <property type="protein sequence ID" value="KAI0486589.1"/>
    <property type="molecule type" value="Genomic_DNA"/>
</dbReference>
<gene>
    <name evidence="4" type="ORF">KFK09_029337</name>
</gene>
<feature type="domain" description="AMP-dependent synthetase/ligase" evidence="3">
    <location>
        <begin position="21"/>
        <end position="120"/>
    </location>
</feature>
<comment type="caution">
    <text evidence="4">The sequence shown here is derived from an EMBL/GenBank/DDBJ whole genome shotgun (WGS) entry which is preliminary data.</text>
</comment>
<name>A0A8T3A183_DENNO</name>
<dbReference type="PANTHER" id="PTHR43859:SF2">
    <property type="entry name" value="BUTYRATE--COA LIGASE AAE11, PEROXISOMAL"/>
    <property type="match status" value="1"/>
</dbReference>
<dbReference type="PANTHER" id="PTHR43859">
    <property type="entry name" value="ACYL-ACTIVATING ENZYME"/>
    <property type="match status" value="1"/>
</dbReference>
<evidence type="ECO:0000313" key="4">
    <source>
        <dbReference type="EMBL" id="KAI0486589.1"/>
    </source>
</evidence>
<comment type="similarity">
    <text evidence="1">Belongs to the ATP-dependent AMP-binding enzyme family.</text>
</comment>
<evidence type="ECO:0000256" key="2">
    <source>
        <dbReference type="ARBA" id="ARBA00022598"/>
    </source>
</evidence>
<evidence type="ECO:0000313" key="5">
    <source>
        <dbReference type="Proteomes" id="UP000829196"/>
    </source>
</evidence>
<accession>A0A8T3A183</accession>
<keyword evidence="2" id="KW-0436">Ligase</keyword>
<proteinExistence type="inferred from homology"/>
<dbReference type="InterPro" id="IPR000873">
    <property type="entry name" value="AMP-dep_synth/lig_dom"/>
</dbReference>
<dbReference type="Proteomes" id="UP000829196">
    <property type="component" value="Unassembled WGS sequence"/>
</dbReference>
<sequence length="133" mass="14954">MEAFPKNPANFAALTPLTFLHRAATVYSTRTSIIYNHNHFTWEQTHTHYRCLAVALRSLLHISNNDVVSILAPNIPSMYEMHFSISMAGAILNTINTHLDAPNIALILHHSEAKLLFIDHQLVPLTPNALLHL</sequence>
<evidence type="ECO:0000256" key="1">
    <source>
        <dbReference type="ARBA" id="ARBA00006432"/>
    </source>
</evidence>
<keyword evidence="5" id="KW-1185">Reference proteome</keyword>
<dbReference type="GO" id="GO:0016874">
    <property type="term" value="F:ligase activity"/>
    <property type="evidence" value="ECO:0007669"/>
    <property type="project" value="UniProtKB-KW"/>
</dbReference>